<evidence type="ECO:0000313" key="2">
    <source>
        <dbReference type="EMBL" id="MCK9688376.1"/>
    </source>
</evidence>
<organism evidence="2 3">
    <name type="scientific">Scleromatobacter humisilvae</name>
    <dbReference type="NCBI Taxonomy" id="2897159"/>
    <lineage>
        <taxon>Bacteria</taxon>
        <taxon>Pseudomonadati</taxon>
        <taxon>Pseudomonadota</taxon>
        <taxon>Betaproteobacteria</taxon>
        <taxon>Burkholderiales</taxon>
        <taxon>Sphaerotilaceae</taxon>
        <taxon>Scleromatobacter</taxon>
    </lineage>
</organism>
<dbReference type="InterPro" id="IPR009288">
    <property type="entry name" value="AIG2-like_dom"/>
</dbReference>
<accession>A0A9X1YLX6</accession>
<comment type="caution">
    <text evidence="2">The sequence shown here is derived from an EMBL/GenBank/DDBJ whole genome shotgun (WGS) entry which is preliminary data.</text>
</comment>
<name>A0A9X1YLX6_9BURK</name>
<dbReference type="Proteomes" id="UP001139353">
    <property type="component" value="Unassembled WGS sequence"/>
</dbReference>
<dbReference type="InterPro" id="IPR036568">
    <property type="entry name" value="GGCT-like_sf"/>
</dbReference>
<gene>
    <name evidence="2" type="ORF">LPC04_21930</name>
</gene>
<protein>
    <submittedName>
        <fullName evidence="2">Gamma-glutamylcyclotransferase</fullName>
    </submittedName>
</protein>
<dbReference type="Gene3D" id="3.10.490.10">
    <property type="entry name" value="Gamma-glutamyl cyclotransferase-like"/>
    <property type="match status" value="1"/>
</dbReference>
<reference evidence="2" key="1">
    <citation type="submission" date="2021-11" db="EMBL/GenBank/DDBJ databases">
        <title>BS-T2-15 a new species belonging to the Comamonadaceae family isolated from the soil of a French oak forest.</title>
        <authorList>
            <person name="Mieszkin S."/>
            <person name="Alain K."/>
        </authorList>
    </citation>
    <scope>NUCLEOTIDE SEQUENCE</scope>
    <source>
        <strain evidence="2">BS-T2-15</strain>
    </source>
</reference>
<dbReference type="SUPFAM" id="SSF110857">
    <property type="entry name" value="Gamma-glutamyl cyclotransferase-like"/>
    <property type="match status" value="1"/>
</dbReference>
<sequence>MPLLFSYGTLQQDDVQRATFGRLLTGQPDTLPGYLQEMHEIDDPEVVATSGKTHHPIVRPGGDAADRVAGTVFEISDAELAQADVYEVAAYRRVPVTLESGRQAWVYIDARFAPSPP</sequence>
<evidence type="ECO:0000313" key="3">
    <source>
        <dbReference type="Proteomes" id="UP001139353"/>
    </source>
</evidence>
<dbReference type="AlphaFoldDB" id="A0A9X1YLX6"/>
<dbReference type="EMBL" id="JAJLJH010000008">
    <property type="protein sequence ID" value="MCK9688376.1"/>
    <property type="molecule type" value="Genomic_DNA"/>
</dbReference>
<dbReference type="InterPro" id="IPR013024">
    <property type="entry name" value="GGCT-like"/>
</dbReference>
<dbReference type="CDD" id="cd06661">
    <property type="entry name" value="GGCT_like"/>
    <property type="match status" value="1"/>
</dbReference>
<dbReference type="Pfam" id="PF06094">
    <property type="entry name" value="GGACT"/>
    <property type="match status" value="1"/>
</dbReference>
<proteinExistence type="predicted"/>
<feature type="domain" description="Gamma-glutamylcyclotransferase AIG2-like" evidence="1">
    <location>
        <begin position="4"/>
        <end position="108"/>
    </location>
</feature>
<evidence type="ECO:0000259" key="1">
    <source>
        <dbReference type="Pfam" id="PF06094"/>
    </source>
</evidence>
<keyword evidence="3" id="KW-1185">Reference proteome</keyword>
<dbReference type="RefSeq" id="WP_275684417.1">
    <property type="nucleotide sequence ID" value="NZ_JAJLJH010000008.1"/>
</dbReference>